<keyword evidence="2" id="KW-1185">Reference proteome</keyword>
<dbReference type="EMBL" id="JANAVB010021798">
    <property type="protein sequence ID" value="KAJ6824901.1"/>
    <property type="molecule type" value="Genomic_DNA"/>
</dbReference>
<proteinExistence type="predicted"/>
<name>A0AAX6G9I8_IRIPA</name>
<accession>A0AAX6G9I8</accession>
<reference evidence="1" key="1">
    <citation type="journal article" date="2023" name="GigaByte">
        <title>Genome assembly of the bearded iris, Iris pallida Lam.</title>
        <authorList>
            <person name="Bruccoleri R.E."/>
            <person name="Oakeley E.J."/>
            <person name="Faust A.M.E."/>
            <person name="Altorfer M."/>
            <person name="Dessus-Babus S."/>
            <person name="Burckhardt D."/>
            <person name="Oertli M."/>
            <person name="Naumann U."/>
            <person name="Petersen F."/>
            <person name="Wong J."/>
        </authorList>
    </citation>
    <scope>NUCLEOTIDE SEQUENCE</scope>
    <source>
        <strain evidence="1">GSM-AAB239-AS_SAM_17_03QT</strain>
    </source>
</reference>
<protein>
    <submittedName>
        <fullName evidence="1">Protein MARD1</fullName>
    </submittedName>
</protein>
<dbReference type="Proteomes" id="UP001140949">
    <property type="component" value="Unassembled WGS sequence"/>
</dbReference>
<sequence length="66" mass="7312">MFDQFSLSSPKPPFPSSRVFVCFSPKGFTDGADAIAMSLTSILEMTKPFSHFFADRSLRKPALEPP</sequence>
<evidence type="ECO:0000313" key="1">
    <source>
        <dbReference type="EMBL" id="KAJ6824901.1"/>
    </source>
</evidence>
<evidence type="ECO:0000313" key="2">
    <source>
        <dbReference type="Proteomes" id="UP001140949"/>
    </source>
</evidence>
<reference evidence="1" key="2">
    <citation type="submission" date="2023-04" db="EMBL/GenBank/DDBJ databases">
        <authorList>
            <person name="Bruccoleri R.E."/>
            <person name="Oakeley E.J."/>
            <person name="Faust A.-M."/>
            <person name="Dessus-Babus S."/>
            <person name="Altorfer M."/>
            <person name="Burckhardt D."/>
            <person name="Oertli M."/>
            <person name="Naumann U."/>
            <person name="Petersen F."/>
            <person name="Wong J."/>
        </authorList>
    </citation>
    <scope>NUCLEOTIDE SEQUENCE</scope>
    <source>
        <strain evidence="1">GSM-AAB239-AS_SAM_17_03QT</strain>
        <tissue evidence="1">Leaf</tissue>
    </source>
</reference>
<gene>
    <name evidence="1" type="ORF">M6B38_379990</name>
</gene>
<dbReference type="AlphaFoldDB" id="A0AAX6G9I8"/>
<organism evidence="1 2">
    <name type="scientific">Iris pallida</name>
    <name type="common">Sweet iris</name>
    <dbReference type="NCBI Taxonomy" id="29817"/>
    <lineage>
        <taxon>Eukaryota</taxon>
        <taxon>Viridiplantae</taxon>
        <taxon>Streptophyta</taxon>
        <taxon>Embryophyta</taxon>
        <taxon>Tracheophyta</taxon>
        <taxon>Spermatophyta</taxon>
        <taxon>Magnoliopsida</taxon>
        <taxon>Liliopsida</taxon>
        <taxon>Asparagales</taxon>
        <taxon>Iridaceae</taxon>
        <taxon>Iridoideae</taxon>
        <taxon>Irideae</taxon>
        <taxon>Iris</taxon>
    </lineage>
</organism>
<comment type="caution">
    <text evidence="1">The sequence shown here is derived from an EMBL/GenBank/DDBJ whole genome shotgun (WGS) entry which is preliminary data.</text>
</comment>